<evidence type="ECO:0000313" key="4">
    <source>
        <dbReference type="EMBL" id="KAL2085656.1"/>
    </source>
</evidence>
<feature type="region of interest" description="Disordered" evidence="2">
    <location>
        <begin position="91"/>
        <end position="175"/>
    </location>
</feature>
<gene>
    <name evidence="4" type="ORF">ACEWY4_018976</name>
</gene>
<feature type="compositionally biased region" description="Pro residues" evidence="2">
    <location>
        <begin position="157"/>
        <end position="170"/>
    </location>
</feature>
<evidence type="ECO:0000256" key="1">
    <source>
        <dbReference type="ARBA" id="ARBA00023054"/>
    </source>
</evidence>
<feature type="region of interest" description="Disordered" evidence="2">
    <location>
        <begin position="332"/>
        <end position="398"/>
    </location>
</feature>
<dbReference type="InterPro" id="IPR043444">
    <property type="entry name" value="TESPA1-like"/>
</dbReference>
<protein>
    <recommendedName>
        <fullName evidence="3">ITPR-interacting domain-containing protein</fullName>
    </recommendedName>
</protein>
<dbReference type="Pfam" id="PF14722">
    <property type="entry name" value="KRAP_IP3R_bind"/>
    <property type="match status" value="1"/>
</dbReference>
<evidence type="ECO:0000313" key="5">
    <source>
        <dbReference type="Proteomes" id="UP001591681"/>
    </source>
</evidence>
<feature type="region of interest" description="Disordered" evidence="2">
    <location>
        <begin position="688"/>
        <end position="765"/>
    </location>
</feature>
<dbReference type="PANTHER" id="PTHR17469:SF14">
    <property type="entry name" value="PROTEIN ITPRID1"/>
    <property type="match status" value="1"/>
</dbReference>
<dbReference type="Proteomes" id="UP001591681">
    <property type="component" value="Unassembled WGS sequence"/>
</dbReference>
<accession>A0ABD1JHQ7</accession>
<feature type="compositionally biased region" description="Polar residues" evidence="2">
    <location>
        <begin position="692"/>
        <end position="726"/>
    </location>
</feature>
<name>A0ABD1JHQ7_9TELE</name>
<evidence type="ECO:0000259" key="3">
    <source>
        <dbReference type="SMART" id="SM01257"/>
    </source>
</evidence>
<dbReference type="InterPro" id="IPR029325">
    <property type="entry name" value="ITPR-bd"/>
</dbReference>
<keyword evidence="5" id="KW-1185">Reference proteome</keyword>
<comment type="caution">
    <text evidence="4">The sequence shown here is derived from an EMBL/GenBank/DDBJ whole genome shotgun (WGS) entry which is preliminary data.</text>
</comment>
<sequence length="1075" mass="115375">MDVLNLWNDDPEEVLLDLGFGAEEPDITGRIPSRFINHQSNARGINLQVFLEAQKNRMDLENPDVRSRFRQLEVLHQVTTAFNSLVGGGGAGGALKSSESQGAPANVSPETREKRKRMGMLLRRASKKTLSQARASQDQAPPPNPLAASPAATNPEPLGPPMPAPAPVPVFPSDKRGLLKRSRSSLVENGSLTTLVEEQGTLGEAPEVQAQAEVLSAGHQESPVRLRGPRELRGLVPTPLVRKRSPGEPMESFELEEIQSFDEGSMAGSVCGMADGIGESEQGFLSRTGSCLVRTNSCQSDSSGFLEEPFIPATSQAPCPGTQLMKALNALSDSSDSQGTLRGSQELSPTVPTFPASIFPSLPPSACDQEEPTCDPSEPPAAPPGDGSPELPQAPLAYPPLDDAAEAKEDTGAMGASQCCPNCEDVMCADITPGACVSECTGSDGVTVASDNPAAQQGGEQALSDVNSAQEQHVRESIASEQTVVGSADSGAVVSEQTVACEVSDSVCVCEHLNFKETIGDNTLNSPMGVNATCDETVDAVETVSAITDEKVKESANVEEVCGKCVVSEHALTEHVQCEDVVSERAASECVADGVTGRASRHVVSKCENVSDQATGTDTTVCCTFTHDASKDCSSAGLYTRDEEHSEHYNEQSEKTEHTIMVEYDTMSSAQPTIAVENIAVLDDSAPAEKGFSSQHADSEQEVQSKATRTPNRGSHKSTTGTSRPSGSDELKGDSLAGSDLVPVEPSRSSERSRPPGRSVSVQMRSTLAPISHTAAWRGAATETVRSGDVAQRRASFSRRAWSEVEAPYALPKVPPQTLAIEIPELASSVHSWHSQESLQGLGSFRRRSVSLDTGLSWEDGDGRLDGVMMAGTRACLCPCQCCSQQGAHMLLSESPSSFPYSLDQLEEMMRGVKRFRTILTEIEETLDHEQALVYEDLSVSDREEVRDVLDLRTAVKQEARELELQLADLVHHYDDSFKMKINRLLDEQSHLCSQLKIHPSDRPCPESISSRSVAIQCDLLPLPDTINTCLAPRQPSNNTKQGKLDFVGFIQNVRVCPQNKVIFTFCVNGRLVKI</sequence>
<feature type="compositionally biased region" description="Low complexity" evidence="2">
    <location>
        <begin position="389"/>
        <end position="398"/>
    </location>
</feature>
<feature type="compositionally biased region" description="Polar residues" evidence="2">
    <location>
        <begin position="128"/>
        <end position="139"/>
    </location>
</feature>
<dbReference type="PANTHER" id="PTHR17469">
    <property type="entry name" value="SPERM SPECIFIC ANTIGEN 2-RELATED"/>
    <property type="match status" value="1"/>
</dbReference>
<dbReference type="InterPro" id="IPR029326">
    <property type="entry name" value="SSFA2_C"/>
</dbReference>
<dbReference type="AlphaFoldDB" id="A0ABD1JHQ7"/>
<evidence type="ECO:0000256" key="2">
    <source>
        <dbReference type="SAM" id="MobiDB-lite"/>
    </source>
</evidence>
<feature type="compositionally biased region" description="Low complexity" evidence="2">
    <location>
        <begin position="146"/>
        <end position="156"/>
    </location>
</feature>
<feature type="compositionally biased region" description="Polar residues" evidence="2">
    <location>
        <begin position="332"/>
        <end position="351"/>
    </location>
</feature>
<proteinExistence type="predicted"/>
<organism evidence="4 5">
    <name type="scientific">Coilia grayii</name>
    <name type="common">Gray's grenadier anchovy</name>
    <dbReference type="NCBI Taxonomy" id="363190"/>
    <lineage>
        <taxon>Eukaryota</taxon>
        <taxon>Metazoa</taxon>
        <taxon>Chordata</taxon>
        <taxon>Craniata</taxon>
        <taxon>Vertebrata</taxon>
        <taxon>Euteleostomi</taxon>
        <taxon>Actinopterygii</taxon>
        <taxon>Neopterygii</taxon>
        <taxon>Teleostei</taxon>
        <taxon>Clupei</taxon>
        <taxon>Clupeiformes</taxon>
        <taxon>Clupeoidei</taxon>
        <taxon>Engraulidae</taxon>
        <taxon>Coilinae</taxon>
        <taxon>Coilia</taxon>
    </lineage>
</organism>
<dbReference type="EMBL" id="JBHFQA010000016">
    <property type="protein sequence ID" value="KAL2085656.1"/>
    <property type="molecule type" value="Genomic_DNA"/>
</dbReference>
<feature type="domain" description="ITPR-interacting" evidence="3">
    <location>
        <begin position="1"/>
        <end position="129"/>
    </location>
</feature>
<reference evidence="4 5" key="1">
    <citation type="submission" date="2024-09" db="EMBL/GenBank/DDBJ databases">
        <title>A chromosome-level genome assembly of Gray's grenadier anchovy, Coilia grayii.</title>
        <authorList>
            <person name="Fu Z."/>
        </authorList>
    </citation>
    <scope>NUCLEOTIDE SEQUENCE [LARGE SCALE GENOMIC DNA]</scope>
    <source>
        <strain evidence="4">G4</strain>
        <tissue evidence="4">Muscle</tissue>
    </source>
</reference>
<dbReference type="SMART" id="SM01257">
    <property type="entry name" value="KRAP_IP3R_bind"/>
    <property type="match status" value="1"/>
</dbReference>
<keyword evidence="1" id="KW-0175">Coiled coil</keyword>
<dbReference type="Pfam" id="PF14723">
    <property type="entry name" value="SSFA2_C"/>
    <property type="match status" value="1"/>
</dbReference>